<gene>
    <name evidence="2" type="ORF">SI7747_UN020878</name>
</gene>
<keyword evidence="3" id="KW-1185">Reference proteome</keyword>
<feature type="compositionally biased region" description="Basic residues" evidence="1">
    <location>
        <begin position="30"/>
        <end position="39"/>
    </location>
</feature>
<evidence type="ECO:0000313" key="2">
    <source>
        <dbReference type="EMBL" id="CAA6674520.1"/>
    </source>
</evidence>
<proteinExistence type="predicted"/>
<dbReference type="EMBL" id="CACRZD030000118">
    <property type="protein sequence ID" value="CAA6674520.1"/>
    <property type="molecule type" value="Genomic_DNA"/>
</dbReference>
<feature type="compositionally biased region" description="Gly residues" evidence="1">
    <location>
        <begin position="43"/>
        <end position="59"/>
    </location>
</feature>
<accession>A0ABN7E9W9</accession>
<feature type="region of interest" description="Disordered" evidence="1">
    <location>
        <begin position="1"/>
        <end position="59"/>
    </location>
</feature>
<sequence length="59" mass="6133">MVEMEARPFVKMADGNGSRGEIERRYLGNGRRRGFHRRRDSGGHGGGGGGGGGESGGVS</sequence>
<dbReference type="Proteomes" id="UP001189122">
    <property type="component" value="Unassembled WGS sequence"/>
</dbReference>
<evidence type="ECO:0000256" key="1">
    <source>
        <dbReference type="SAM" id="MobiDB-lite"/>
    </source>
</evidence>
<name>A0ABN7E9W9_SPIIN</name>
<evidence type="ECO:0000313" key="3">
    <source>
        <dbReference type="Proteomes" id="UP001189122"/>
    </source>
</evidence>
<protein>
    <submittedName>
        <fullName evidence="2">Uncharacterized protein</fullName>
    </submittedName>
</protein>
<organism evidence="2 3">
    <name type="scientific">Spirodela intermedia</name>
    <name type="common">Intermediate duckweed</name>
    <dbReference type="NCBI Taxonomy" id="51605"/>
    <lineage>
        <taxon>Eukaryota</taxon>
        <taxon>Viridiplantae</taxon>
        <taxon>Streptophyta</taxon>
        <taxon>Embryophyta</taxon>
        <taxon>Tracheophyta</taxon>
        <taxon>Spermatophyta</taxon>
        <taxon>Magnoliopsida</taxon>
        <taxon>Liliopsida</taxon>
        <taxon>Araceae</taxon>
        <taxon>Lemnoideae</taxon>
        <taxon>Spirodela</taxon>
    </lineage>
</organism>
<comment type="caution">
    <text evidence="2">The sequence shown here is derived from an EMBL/GenBank/DDBJ whole genome shotgun (WGS) entry which is preliminary data.</text>
</comment>
<reference evidence="3" key="1">
    <citation type="journal article" date="2020" name="Sci. Rep.">
        <title>Chromosome-scale genome assembly for the duckweed Spirodela intermedia, integrating cytogenetic maps, PacBio and Oxford Nanopore libraries.</title>
        <authorList>
            <person name="Hoang P.T.N."/>
            <person name="Fiebig A."/>
            <person name="Novak P."/>
            <person name="Macas J."/>
            <person name="Cao H.X."/>
            <person name="Stepanenko A."/>
            <person name="Chen G."/>
            <person name="Borisjuk N."/>
            <person name="Scholz U."/>
            <person name="Schubert I."/>
        </authorList>
    </citation>
    <scope>NUCLEOTIDE SEQUENCE [LARGE SCALE GENOMIC DNA]</scope>
</reference>